<name>X8CMN3_MYCXE</name>
<proteinExistence type="predicted"/>
<evidence type="ECO:0000256" key="1">
    <source>
        <dbReference type="SAM" id="MobiDB-lite"/>
    </source>
</evidence>
<feature type="region of interest" description="Disordered" evidence="1">
    <location>
        <begin position="1"/>
        <end position="40"/>
    </location>
</feature>
<accession>X8CMN3</accession>
<feature type="compositionally biased region" description="Polar residues" evidence="1">
    <location>
        <begin position="22"/>
        <end position="33"/>
    </location>
</feature>
<dbReference type="AlphaFoldDB" id="X8CMN3"/>
<comment type="caution">
    <text evidence="2">The sequence shown here is derived from an EMBL/GenBank/DDBJ whole genome shotgun (WGS) entry which is preliminary data.</text>
</comment>
<reference evidence="2" key="1">
    <citation type="submission" date="2014-01" db="EMBL/GenBank/DDBJ databases">
        <authorList>
            <person name="Brown-Elliot B."/>
            <person name="Wallace R."/>
            <person name="Lenaerts A."/>
            <person name="Ordway D."/>
            <person name="DeGroote M.A."/>
            <person name="Parker T."/>
            <person name="Sizemore C."/>
            <person name="Tallon L.J."/>
            <person name="Sadzewicz L.K."/>
            <person name="Sengamalay N."/>
            <person name="Fraser C.M."/>
            <person name="Hine E."/>
            <person name="Shefchek K.A."/>
            <person name="Das S.P."/>
            <person name="Tettelin H."/>
        </authorList>
    </citation>
    <scope>NUCLEOTIDE SEQUENCE [LARGE SCALE GENOMIC DNA]</scope>
    <source>
        <strain evidence="2">4042</strain>
    </source>
</reference>
<protein>
    <submittedName>
        <fullName evidence="2">Uncharacterized protein</fullName>
    </submittedName>
</protein>
<evidence type="ECO:0000313" key="2">
    <source>
        <dbReference type="EMBL" id="EUA56515.1"/>
    </source>
</evidence>
<dbReference type="EMBL" id="JAOB01000029">
    <property type="protein sequence ID" value="EUA56515.1"/>
    <property type="molecule type" value="Genomic_DNA"/>
</dbReference>
<organism evidence="2">
    <name type="scientific">Mycobacterium xenopi 4042</name>
    <dbReference type="NCBI Taxonomy" id="1299334"/>
    <lineage>
        <taxon>Bacteria</taxon>
        <taxon>Bacillati</taxon>
        <taxon>Actinomycetota</taxon>
        <taxon>Actinomycetes</taxon>
        <taxon>Mycobacteriales</taxon>
        <taxon>Mycobacteriaceae</taxon>
        <taxon>Mycobacterium</taxon>
    </lineage>
</organism>
<sequence length="40" mass="4310">MMLAGPQPTSSTVAPAEMFNHSMGSRKTPSSLRTRACWVS</sequence>
<gene>
    <name evidence="2" type="ORF">I553_8563</name>
</gene>